<keyword evidence="2 5" id="KW-0378">Hydrolase</keyword>
<dbReference type="GO" id="GO:0006508">
    <property type="term" value="P:proteolysis"/>
    <property type="evidence" value="ECO:0007669"/>
    <property type="project" value="UniProtKB-KW"/>
</dbReference>
<name>A0A6A4VQT5_AMPAM</name>
<dbReference type="GO" id="GO:0005615">
    <property type="term" value="C:extracellular space"/>
    <property type="evidence" value="ECO:0007669"/>
    <property type="project" value="TreeGrafter"/>
</dbReference>
<dbReference type="PROSITE" id="PS50240">
    <property type="entry name" value="TRYPSIN_DOM"/>
    <property type="match status" value="1"/>
</dbReference>
<dbReference type="PRINTS" id="PR00722">
    <property type="entry name" value="CHYMOTRYPSIN"/>
</dbReference>
<dbReference type="AlphaFoldDB" id="A0A6A4VQT5"/>
<keyword evidence="3 5" id="KW-0720">Serine protease</keyword>
<dbReference type="CDD" id="cd00190">
    <property type="entry name" value="Tryp_SPc"/>
    <property type="match status" value="1"/>
</dbReference>
<evidence type="ECO:0000313" key="10">
    <source>
        <dbReference type="EMBL" id="KAF0293924.1"/>
    </source>
</evidence>
<keyword evidence="1 5" id="KW-0645">Protease</keyword>
<keyword evidence="7" id="KW-0812">Transmembrane</keyword>
<dbReference type="GO" id="GO:0004252">
    <property type="term" value="F:serine-type endopeptidase activity"/>
    <property type="evidence" value="ECO:0007669"/>
    <property type="project" value="InterPro"/>
</dbReference>
<feature type="transmembrane region" description="Helical" evidence="7">
    <location>
        <begin position="622"/>
        <end position="642"/>
    </location>
</feature>
<dbReference type="InterPro" id="IPR043504">
    <property type="entry name" value="Peptidase_S1_PA_chymotrypsin"/>
</dbReference>
<dbReference type="PROSITE" id="PS00135">
    <property type="entry name" value="TRYPSIN_SER"/>
    <property type="match status" value="1"/>
</dbReference>
<keyword evidence="7" id="KW-1133">Transmembrane helix</keyword>
<dbReference type="Gene3D" id="2.40.10.10">
    <property type="entry name" value="Trypsin-like serine proteases"/>
    <property type="match status" value="2"/>
</dbReference>
<sequence length="1019" mass="110207">MNVVLPELAHARMLRLAFGVLCAVAASVAGSAAVQTEPGALRDNSSDSVAEDALPLDGQLAVLRQMQLERLLPDGDGLGLTVCGDLPPGLPGSVSEQLNGPVTVRTCRRCQGPFRAELLSERPMLPRALLQGAGCEYWPGARPLPHWSPRPAVLLGRLDCRAALLRPELDRLPDALCLQLDGRRSRCGTVREIGSWSSSGGLQVTDRRTGVQSDGRIITDGTPLRVAFVKYTADRYDCRRSPTNNRTCSEVVLETLMPMYREIQLDLEVLAMPRMYNVTLEFVDAAQFPPLKRRDRTSEGASRAIGLLAAGGADRTWPYQGLTLNMFAQPVSIVDGHRLVSFMFMTARRPPQLSNAQLVRLFSADTWAAIAGCTLLVAALLAGAPRRGALGRGALMALALLLGQSVPLGAGQLPPRHRPLVAVWVVMSLVLTTAYLSDLIKALTVPLFQPPRTAKDLLEQDYRLLTEIRHLKLIYSHSPSPHVRELARTMRVDTNRVDMPRALLQEQFAFTLEKRTMLEFSVEVMRRSDGSVLFDDFNFGSELLGHMLLVRLWSRHHPLVPHRSLSVARMMASGLISDGRFEEQARHLGLRVRARACARRLPSCHAGGVVRPLTVANVRGPLMLLAAGAALALLVLVAELAVARLTGPGSPAADGSDSAGRPPAHTVSRGKSAPARPEERTSGLPIHKDKLGMVSHINVEKTLGCLLTPAAGFIARPILFPGPTACTAPSGRPGDCVLPADCPASHGPPSRRACGFQQLQIKLCCEKRPTRPMQLTFPTSAEPESAALPSNCGLGGPAGLEGRAVPNISGGRPADRSSWPWAALLGELSAGSERPRWLCGGVLLGPRHVLTAAHCVATRQLSRLVVRLGEHDLGAASSTRQERRVARAVVHPQFPAYVVGWGRLGFEEEQPDVLQEALVTVQQTPPCEALYRRTREYDTRFPGGWGGSVLCAADEQGGARDACQGDSGGPLSLERAPDGRFHLIGLVLEGMGCGGDRFPGLYTSVPHYVDWIRREVRRS</sequence>
<dbReference type="PANTHER" id="PTHR24264:SF54">
    <property type="entry name" value="PEPTIDASE S1 DOMAIN-CONTAINING PROTEIN"/>
    <property type="match status" value="1"/>
</dbReference>
<dbReference type="InterPro" id="IPR001314">
    <property type="entry name" value="Peptidase_S1A"/>
</dbReference>
<feature type="domain" description="Peptidase S1" evidence="9">
    <location>
        <begin position="808"/>
        <end position="1017"/>
    </location>
</feature>
<reference evidence="10 11" key="1">
    <citation type="submission" date="2019-07" db="EMBL/GenBank/DDBJ databases">
        <title>Draft genome assembly of a fouling barnacle, Amphibalanus amphitrite (Darwin, 1854): The first reference genome for Thecostraca.</title>
        <authorList>
            <person name="Kim W."/>
        </authorList>
    </citation>
    <scope>NUCLEOTIDE SEQUENCE [LARGE SCALE GENOMIC DNA]</scope>
    <source>
        <strain evidence="10">SNU_AA5</strain>
        <tissue evidence="10">Soma without cirri and trophi</tissue>
    </source>
</reference>
<evidence type="ECO:0000256" key="3">
    <source>
        <dbReference type="ARBA" id="ARBA00022825"/>
    </source>
</evidence>
<feature type="chain" id="PRO_5025630262" evidence="8">
    <location>
        <begin position="34"/>
        <end position="1019"/>
    </location>
</feature>
<feature type="region of interest" description="Disordered" evidence="6">
    <location>
        <begin position="649"/>
        <end position="687"/>
    </location>
</feature>
<feature type="signal peptide" evidence="8">
    <location>
        <begin position="1"/>
        <end position="33"/>
    </location>
</feature>
<evidence type="ECO:0000256" key="7">
    <source>
        <dbReference type="SAM" id="Phobius"/>
    </source>
</evidence>
<dbReference type="InterPro" id="IPR050127">
    <property type="entry name" value="Serine_Proteases_S1"/>
</dbReference>
<gene>
    <name evidence="10" type="primary">PCE_5</name>
    <name evidence="10" type="ORF">FJT64_008322</name>
</gene>
<dbReference type="OrthoDB" id="6357057at2759"/>
<keyword evidence="4" id="KW-1015">Disulfide bond</keyword>
<dbReference type="PANTHER" id="PTHR24264">
    <property type="entry name" value="TRYPSIN-RELATED"/>
    <property type="match status" value="1"/>
</dbReference>
<evidence type="ECO:0000256" key="8">
    <source>
        <dbReference type="SAM" id="SignalP"/>
    </source>
</evidence>
<feature type="transmembrane region" description="Helical" evidence="7">
    <location>
        <begin position="419"/>
        <end position="437"/>
    </location>
</feature>
<keyword evidence="7" id="KW-0472">Membrane</keyword>
<evidence type="ECO:0000256" key="1">
    <source>
        <dbReference type="ARBA" id="ARBA00022670"/>
    </source>
</evidence>
<evidence type="ECO:0000256" key="5">
    <source>
        <dbReference type="RuleBase" id="RU363034"/>
    </source>
</evidence>
<dbReference type="Gene3D" id="1.10.287.70">
    <property type="match status" value="1"/>
</dbReference>
<dbReference type="SMART" id="SM00020">
    <property type="entry name" value="Tryp_SPc"/>
    <property type="match status" value="1"/>
</dbReference>
<dbReference type="SUPFAM" id="SSF50494">
    <property type="entry name" value="Trypsin-like serine proteases"/>
    <property type="match status" value="1"/>
</dbReference>
<dbReference type="InterPro" id="IPR009003">
    <property type="entry name" value="Peptidase_S1_PA"/>
</dbReference>
<dbReference type="InterPro" id="IPR001254">
    <property type="entry name" value="Trypsin_dom"/>
</dbReference>
<comment type="caution">
    <text evidence="10">The sequence shown here is derived from an EMBL/GenBank/DDBJ whole genome shotgun (WGS) entry which is preliminary data.</text>
</comment>
<proteinExistence type="predicted"/>
<feature type="transmembrane region" description="Helical" evidence="7">
    <location>
        <begin position="358"/>
        <end position="382"/>
    </location>
</feature>
<evidence type="ECO:0000256" key="6">
    <source>
        <dbReference type="SAM" id="MobiDB-lite"/>
    </source>
</evidence>
<evidence type="ECO:0000259" key="9">
    <source>
        <dbReference type="PROSITE" id="PS50240"/>
    </source>
</evidence>
<dbReference type="Proteomes" id="UP000440578">
    <property type="component" value="Unassembled WGS sequence"/>
</dbReference>
<dbReference type="Pfam" id="PF00089">
    <property type="entry name" value="Trypsin"/>
    <property type="match status" value="2"/>
</dbReference>
<evidence type="ECO:0000313" key="11">
    <source>
        <dbReference type="Proteomes" id="UP000440578"/>
    </source>
</evidence>
<feature type="transmembrane region" description="Helical" evidence="7">
    <location>
        <begin position="394"/>
        <end position="413"/>
    </location>
</feature>
<dbReference type="PROSITE" id="PS00134">
    <property type="entry name" value="TRYPSIN_HIS"/>
    <property type="match status" value="1"/>
</dbReference>
<dbReference type="EMBL" id="VIIS01001714">
    <property type="protein sequence ID" value="KAF0293924.1"/>
    <property type="molecule type" value="Genomic_DNA"/>
</dbReference>
<organism evidence="10 11">
    <name type="scientific">Amphibalanus amphitrite</name>
    <name type="common">Striped barnacle</name>
    <name type="synonym">Balanus amphitrite</name>
    <dbReference type="NCBI Taxonomy" id="1232801"/>
    <lineage>
        <taxon>Eukaryota</taxon>
        <taxon>Metazoa</taxon>
        <taxon>Ecdysozoa</taxon>
        <taxon>Arthropoda</taxon>
        <taxon>Crustacea</taxon>
        <taxon>Multicrustacea</taxon>
        <taxon>Cirripedia</taxon>
        <taxon>Thoracica</taxon>
        <taxon>Thoracicalcarea</taxon>
        <taxon>Balanomorpha</taxon>
        <taxon>Balanoidea</taxon>
        <taxon>Balanidae</taxon>
        <taxon>Amphibalaninae</taxon>
        <taxon>Amphibalanus</taxon>
    </lineage>
</organism>
<keyword evidence="8" id="KW-0732">Signal</keyword>
<protein>
    <submittedName>
        <fullName evidence="10">Proclotting enzyme</fullName>
    </submittedName>
</protein>
<feature type="compositionally biased region" description="Basic and acidic residues" evidence="6">
    <location>
        <begin position="676"/>
        <end position="687"/>
    </location>
</feature>
<evidence type="ECO:0000256" key="4">
    <source>
        <dbReference type="ARBA" id="ARBA00023157"/>
    </source>
</evidence>
<accession>A0A6A4VQT5</accession>
<dbReference type="InterPro" id="IPR033116">
    <property type="entry name" value="TRYPSIN_SER"/>
</dbReference>
<keyword evidence="11" id="KW-1185">Reference proteome</keyword>
<dbReference type="InterPro" id="IPR018114">
    <property type="entry name" value="TRYPSIN_HIS"/>
</dbReference>
<evidence type="ECO:0000256" key="2">
    <source>
        <dbReference type="ARBA" id="ARBA00022801"/>
    </source>
</evidence>